<protein>
    <submittedName>
        <fullName evidence="4">Regulatory protein, tetR family</fullName>
    </submittedName>
</protein>
<dbReference type="Gene3D" id="1.10.357.10">
    <property type="entry name" value="Tetracycline Repressor, domain 2"/>
    <property type="match status" value="1"/>
</dbReference>
<keyword evidence="1 2" id="KW-0238">DNA-binding</keyword>
<gene>
    <name evidence="4" type="ORF">SAMN04489747_0727</name>
</gene>
<dbReference type="STRING" id="675864.SAMN04489747_0727"/>
<dbReference type="Pfam" id="PF00440">
    <property type="entry name" value="TetR_N"/>
    <property type="match status" value="1"/>
</dbReference>
<dbReference type="InterPro" id="IPR009057">
    <property type="entry name" value="Homeodomain-like_sf"/>
</dbReference>
<dbReference type="GO" id="GO:0003677">
    <property type="term" value="F:DNA binding"/>
    <property type="evidence" value="ECO:0007669"/>
    <property type="project" value="UniProtKB-UniRule"/>
</dbReference>
<evidence type="ECO:0000256" key="1">
    <source>
        <dbReference type="ARBA" id="ARBA00023125"/>
    </source>
</evidence>
<keyword evidence="5" id="KW-1185">Reference proteome</keyword>
<dbReference type="Proteomes" id="UP000198546">
    <property type="component" value="Chromosome i"/>
</dbReference>
<sequence>MLAAAERVLRAEGLAGLSLRAVAREAGTAPNAVYTYVPTMAALRNDLADAFLARLDLDLLLPEGSRGPDQPVGAGGPPEDPRETLRRFLQHVLEHFEGSPRLVELLAGQRVVGAGALALHEALLTFFENRLGWDLARAADATLFLTEWVHGHLVLGPSNAQPLDPDVARRADLSAHPRSAAALQLPAGAALGLPLRALFGDPAV</sequence>
<evidence type="ECO:0000313" key="4">
    <source>
        <dbReference type="EMBL" id="SDD33347.1"/>
    </source>
</evidence>
<feature type="DNA-binding region" description="H-T-H motif" evidence="2">
    <location>
        <begin position="18"/>
        <end position="37"/>
    </location>
</feature>
<feature type="domain" description="HTH tetR-type" evidence="3">
    <location>
        <begin position="1"/>
        <end position="55"/>
    </location>
</feature>
<dbReference type="AlphaFoldDB" id="A0A1G6TYA6"/>
<dbReference type="Gene3D" id="1.10.10.60">
    <property type="entry name" value="Homeodomain-like"/>
    <property type="match status" value="1"/>
</dbReference>
<dbReference type="SUPFAM" id="SSF48498">
    <property type="entry name" value="Tetracyclin repressor-like, C-terminal domain"/>
    <property type="match status" value="1"/>
</dbReference>
<evidence type="ECO:0000259" key="3">
    <source>
        <dbReference type="PROSITE" id="PS50977"/>
    </source>
</evidence>
<name>A0A1G6TYA6_9ACTN</name>
<dbReference type="EMBL" id="LT629688">
    <property type="protein sequence ID" value="SDD33347.1"/>
    <property type="molecule type" value="Genomic_DNA"/>
</dbReference>
<dbReference type="InterPro" id="IPR001647">
    <property type="entry name" value="HTH_TetR"/>
</dbReference>
<dbReference type="PROSITE" id="PS50977">
    <property type="entry name" value="HTH_TETR_2"/>
    <property type="match status" value="1"/>
</dbReference>
<organism evidence="4 5">
    <name type="scientific">Auraticoccus monumenti</name>
    <dbReference type="NCBI Taxonomy" id="675864"/>
    <lineage>
        <taxon>Bacteria</taxon>
        <taxon>Bacillati</taxon>
        <taxon>Actinomycetota</taxon>
        <taxon>Actinomycetes</taxon>
        <taxon>Propionibacteriales</taxon>
        <taxon>Propionibacteriaceae</taxon>
        <taxon>Auraticoccus</taxon>
    </lineage>
</organism>
<reference evidence="4 5" key="1">
    <citation type="submission" date="2016-10" db="EMBL/GenBank/DDBJ databases">
        <authorList>
            <person name="de Groot N.N."/>
        </authorList>
    </citation>
    <scope>NUCLEOTIDE SEQUENCE [LARGE SCALE GENOMIC DNA]</scope>
    <source>
        <strain evidence="4 5">MON 2.2</strain>
    </source>
</reference>
<accession>A0A1G6TYA6</accession>
<dbReference type="InterPro" id="IPR036271">
    <property type="entry name" value="Tet_transcr_reg_TetR-rel_C_sf"/>
</dbReference>
<evidence type="ECO:0000313" key="5">
    <source>
        <dbReference type="Proteomes" id="UP000198546"/>
    </source>
</evidence>
<dbReference type="SUPFAM" id="SSF46689">
    <property type="entry name" value="Homeodomain-like"/>
    <property type="match status" value="1"/>
</dbReference>
<evidence type="ECO:0000256" key="2">
    <source>
        <dbReference type="PROSITE-ProRule" id="PRU00335"/>
    </source>
</evidence>
<proteinExistence type="predicted"/>